<name>A0A1E3QTG3_9ASCO</name>
<evidence type="ECO:0000256" key="8">
    <source>
        <dbReference type="SAM" id="Phobius"/>
    </source>
</evidence>
<keyword evidence="4 8" id="KW-1133">Transmembrane helix</keyword>
<feature type="domain" description="Threonine/serine exporter-like N-terminal" evidence="9">
    <location>
        <begin position="433"/>
        <end position="676"/>
    </location>
</feature>
<feature type="transmembrane region" description="Helical" evidence="8">
    <location>
        <begin position="772"/>
        <end position="796"/>
    </location>
</feature>
<evidence type="ECO:0000313" key="12">
    <source>
        <dbReference type="Proteomes" id="UP000094336"/>
    </source>
</evidence>
<feature type="transmembrane region" description="Helical" evidence="8">
    <location>
        <begin position="816"/>
        <end position="841"/>
    </location>
</feature>
<comment type="subcellular location">
    <subcellularLocation>
        <location evidence="1">Membrane</location>
        <topology evidence="1">Multi-pass membrane protein</topology>
    </subcellularLocation>
</comment>
<dbReference type="GeneID" id="30146057"/>
<organism evidence="11 12">
    <name type="scientific">Babjeviella inositovora NRRL Y-12698</name>
    <dbReference type="NCBI Taxonomy" id="984486"/>
    <lineage>
        <taxon>Eukaryota</taxon>
        <taxon>Fungi</taxon>
        <taxon>Dikarya</taxon>
        <taxon>Ascomycota</taxon>
        <taxon>Saccharomycotina</taxon>
        <taxon>Pichiomycetes</taxon>
        <taxon>Serinales incertae sedis</taxon>
        <taxon>Babjeviella</taxon>
    </lineage>
</organism>
<feature type="transmembrane region" description="Helical" evidence="8">
    <location>
        <begin position="656"/>
        <end position="677"/>
    </location>
</feature>
<evidence type="ECO:0000256" key="5">
    <source>
        <dbReference type="ARBA" id="ARBA00023136"/>
    </source>
</evidence>
<feature type="domain" description="Threonine/Serine exporter ThrE" evidence="10">
    <location>
        <begin position="700"/>
        <end position="838"/>
    </location>
</feature>
<keyword evidence="12" id="KW-1185">Reference proteome</keyword>
<dbReference type="Pfam" id="PF06738">
    <property type="entry name" value="ThrE"/>
    <property type="match status" value="1"/>
</dbReference>
<dbReference type="Proteomes" id="UP000094336">
    <property type="component" value="Unassembled WGS sequence"/>
</dbReference>
<protein>
    <recommendedName>
        <fullName evidence="2">Pheromone-regulated membrane protein 10</fullName>
    </recommendedName>
</protein>
<keyword evidence="5 8" id="KW-0472">Membrane</keyword>
<proteinExistence type="inferred from homology"/>
<feature type="compositionally biased region" description="Basic and acidic residues" evidence="7">
    <location>
        <begin position="351"/>
        <end position="364"/>
    </location>
</feature>
<feature type="transmembrane region" description="Helical" evidence="8">
    <location>
        <begin position="697"/>
        <end position="714"/>
    </location>
</feature>
<feature type="transmembrane region" description="Helical" evidence="8">
    <location>
        <begin position="721"/>
        <end position="742"/>
    </location>
</feature>
<sequence>MELVYSASSDEEQPRSNVRLATLNFSKPNKKDIKELKRNIHRREALVPLDSLVDPLGVSPEINENFTYIEDSSFDTDSERQLMPQFTKPEGGRKFEQDMEDDFDTEFRSTEITDDREAPLNYYDSSEDVSTEEDMDQPQELPSRHNLRISTDVTDMKRRASLRDKFMTKFHLAKPETAPLETLLGNVMHVGSVGGLTPSNDPENGQVSGETLEAEVKDIMDSHAIHLQVSNVSTSSTFLAPNPDYYLRHELDDEYDIYSDHETNHVEGYIPPPRRVQAGVLSSLLKLYQNPHEAKSSQTLLTPVTSQAVSETRGLSRLRQRFRKHGSLVSFNQDDLTRKFSQEELTRKFSQDRISDESDEAERLKKVKPHKRSRSEMFGLKKQENNSADALPTFKPAHKPRAPKPRATLLKRKHLETQAKITVHIADILQRQRFILRMCRALMLYGAPTHRLEEYMTMTSRVLEIDGQFIYFPGCMIVSFGDATTRTSEMHLVRCSQGLDLSRLADVHKIYKAVVHDLLGVDDALTQLDEILARTPRYPPWVLVLNYAFALAFVAPWSFGGTWVDMPMCFWIGLLVGILQNYVSPRCNLYLNVFEICASILISFCARAIGSVNGGNTFCFSAIAQGSLALILPGYMVLCGSLELQTRNTVSGAVRMFYAIIYFLFLGFGITLGAALYGWIDSNAVSEVTCKRNLSPWWNFLFVPMFTIGLGLLSQAKWLQLPVMVLILGAGTTASYFSNLHFSDVTEFSSAIGVFVIGVLGNLYSRLGKGMAVLAMLPGIMCQLPGGIGAKSTLLAGVATANKIVNGTSTDGTSSLSFGVTLIEITIGITVGLFAATLVVYPFGKRSTGLFTL</sequence>
<accession>A0A1E3QTG3</accession>
<evidence type="ECO:0000256" key="1">
    <source>
        <dbReference type="ARBA" id="ARBA00004141"/>
    </source>
</evidence>
<feature type="transmembrane region" description="Helical" evidence="8">
    <location>
        <begin position="748"/>
        <end position="765"/>
    </location>
</feature>
<feature type="transmembrane region" description="Helical" evidence="8">
    <location>
        <begin position="589"/>
        <end position="610"/>
    </location>
</feature>
<dbReference type="PANTHER" id="PTHR31082">
    <property type="entry name" value="PHEROMONE-REGULATED MEMBRANE PROTEIN 10"/>
    <property type="match status" value="1"/>
</dbReference>
<dbReference type="OrthoDB" id="413008at2759"/>
<evidence type="ECO:0000256" key="4">
    <source>
        <dbReference type="ARBA" id="ARBA00022989"/>
    </source>
</evidence>
<evidence type="ECO:0000256" key="6">
    <source>
        <dbReference type="ARBA" id="ARBA00034125"/>
    </source>
</evidence>
<evidence type="ECO:0000256" key="3">
    <source>
        <dbReference type="ARBA" id="ARBA00022692"/>
    </source>
</evidence>
<dbReference type="Pfam" id="PF12821">
    <property type="entry name" value="ThrE_2"/>
    <property type="match status" value="1"/>
</dbReference>
<dbReference type="EMBL" id="KV454428">
    <property type="protein sequence ID" value="ODQ80958.1"/>
    <property type="molecule type" value="Genomic_DNA"/>
</dbReference>
<feature type="transmembrane region" description="Helical" evidence="8">
    <location>
        <begin position="563"/>
        <end position="582"/>
    </location>
</feature>
<evidence type="ECO:0000256" key="7">
    <source>
        <dbReference type="SAM" id="MobiDB-lite"/>
    </source>
</evidence>
<feature type="transmembrane region" description="Helical" evidence="8">
    <location>
        <begin position="622"/>
        <end position="644"/>
    </location>
</feature>
<gene>
    <name evidence="11" type="ORF">BABINDRAFT_160392</name>
</gene>
<dbReference type="AlphaFoldDB" id="A0A1E3QTG3"/>
<evidence type="ECO:0000313" key="11">
    <source>
        <dbReference type="EMBL" id="ODQ80958.1"/>
    </source>
</evidence>
<reference evidence="12" key="1">
    <citation type="submission" date="2016-05" db="EMBL/GenBank/DDBJ databases">
        <title>Comparative genomics of biotechnologically important yeasts.</title>
        <authorList>
            <consortium name="DOE Joint Genome Institute"/>
            <person name="Riley R."/>
            <person name="Haridas S."/>
            <person name="Wolfe K.H."/>
            <person name="Lopes M.R."/>
            <person name="Hittinger C.T."/>
            <person name="Goker M."/>
            <person name="Salamov A."/>
            <person name="Wisecaver J."/>
            <person name="Long T.M."/>
            <person name="Aerts A.L."/>
            <person name="Barry K."/>
            <person name="Choi C."/>
            <person name="Clum A."/>
            <person name="Coughlan A.Y."/>
            <person name="Deshpande S."/>
            <person name="Douglass A.P."/>
            <person name="Hanson S.J."/>
            <person name="Klenk H.-P."/>
            <person name="Labutti K."/>
            <person name="Lapidus A."/>
            <person name="Lindquist E."/>
            <person name="Lipzen A."/>
            <person name="Meier-Kolthoff J.P."/>
            <person name="Ohm R.A."/>
            <person name="Otillar R.P."/>
            <person name="Pangilinan J."/>
            <person name="Peng Y."/>
            <person name="Rokas A."/>
            <person name="Rosa C.A."/>
            <person name="Scheuner C."/>
            <person name="Sibirny A.A."/>
            <person name="Slot J.C."/>
            <person name="Stielow J.B."/>
            <person name="Sun H."/>
            <person name="Kurtzman C.P."/>
            <person name="Blackwell M."/>
            <person name="Grigoriev I.V."/>
            <person name="Jeffries T.W."/>
        </authorList>
    </citation>
    <scope>NUCLEOTIDE SEQUENCE [LARGE SCALE GENOMIC DNA]</scope>
    <source>
        <strain evidence="12">NRRL Y-12698</strain>
    </source>
</reference>
<dbReference type="InterPro" id="IPR051361">
    <property type="entry name" value="ThrE/Ser_Exporter"/>
</dbReference>
<feature type="region of interest" description="Disordered" evidence="7">
    <location>
        <begin position="351"/>
        <end position="378"/>
    </location>
</feature>
<dbReference type="InterPro" id="IPR024528">
    <property type="entry name" value="ThrE_2"/>
</dbReference>
<dbReference type="PANTHER" id="PTHR31082:SF4">
    <property type="entry name" value="PHEROMONE-REGULATED MEMBRANE PROTEIN 10"/>
    <property type="match status" value="1"/>
</dbReference>
<dbReference type="STRING" id="984486.A0A1E3QTG3"/>
<evidence type="ECO:0000259" key="10">
    <source>
        <dbReference type="Pfam" id="PF12821"/>
    </source>
</evidence>
<dbReference type="InterPro" id="IPR010619">
    <property type="entry name" value="ThrE-like_N"/>
</dbReference>
<evidence type="ECO:0000256" key="2">
    <source>
        <dbReference type="ARBA" id="ARBA00019535"/>
    </source>
</evidence>
<dbReference type="GO" id="GO:0016020">
    <property type="term" value="C:membrane"/>
    <property type="evidence" value="ECO:0007669"/>
    <property type="project" value="UniProtKB-SubCell"/>
</dbReference>
<keyword evidence="3 8" id="KW-0812">Transmembrane</keyword>
<dbReference type="RefSeq" id="XP_018986286.1">
    <property type="nucleotide sequence ID" value="XM_019128204.1"/>
</dbReference>
<comment type="similarity">
    <text evidence="6">Belongs to the ThrE exporter (TC 2.A.79) family.</text>
</comment>
<dbReference type="GO" id="GO:0022857">
    <property type="term" value="F:transmembrane transporter activity"/>
    <property type="evidence" value="ECO:0007669"/>
    <property type="project" value="InterPro"/>
</dbReference>
<evidence type="ECO:0000259" key="9">
    <source>
        <dbReference type="Pfam" id="PF06738"/>
    </source>
</evidence>